<dbReference type="Gene3D" id="1.10.540.10">
    <property type="entry name" value="Acyl-CoA dehydrogenase/oxidase, N-terminal domain"/>
    <property type="match status" value="1"/>
</dbReference>
<dbReference type="PIRSF" id="PIRSF016578">
    <property type="entry name" value="HsaA"/>
    <property type="match status" value="1"/>
</dbReference>
<comment type="catalytic activity">
    <reaction evidence="13">
        <text>dibenzothiophene + 2 FMNH2 + 2 O2 = dibenzothiophene 5,5-dioxide + 2 FMN + 2 H2O + 2 H(+)</text>
        <dbReference type="Rhea" id="RHEA:49072"/>
        <dbReference type="ChEBI" id="CHEBI:15377"/>
        <dbReference type="ChEBI" id="CHEBI:15378"/>
        <dbReference type="ChEBI" id="CHEBI:15379"/>
        <dbReference type="ChEBI" id="CHEBI:23681"/>
        <dbReference type="ChEBI" id="CHEBI:57618"/>
        <dbReference type="ChEBI" id="CHEBI:58210"/>
        <dbReference type="ChEBI" id="CHEBI:90356"/>
        <dbReference type="EC" id="1.14.14.21"/>
    </reaction>
</comment>
<dbReference type="STRING" id="469383.Cwoe_2677"/>
<evidence type="ECO:0000256" key="1">
    <source>
        <dbReference type="ARBA" id="ARBA00004496"/>
    </source>
</evidence>
<dbReference type="HOGENOM" id="CLU_018204_10_0_11"/>
<dbReference type="SUPFAM" id="SSF47203">
    <property type="entry name" value="Acyl-CoA dehydrogenase C-terminal domain-like"/>
    <property type="match status" value="1"/>
</dbReference>
<proteinExistence type="inferred from homology"/>
<dbReference type="EC" id="1.14.14.21" evidence="9"/>
<feature type="domain" description="Acyl-CoA dehydrogenase C-terminal" evidence="17">
    <location>
        <begin position="275"/>
        <end position="408"/>
    </location>
</feature>
<keyword evidence="19" id="KW-1185">Reference proteome</keyword>
<evidence type="ECO:0000256" key="9">
    <source>
        <dbReference type="ARBA" id="ARBA00034328"/>
    </source>
</evidence>
<dbReference type="Gene3D" id="2.40.110.10">
    <property type="entry name" value="Butyryl-CoA Dehydrogenase, subunit A, domain 2"/>
    <property type="match status" value="1"/>
</dbReference>
<evidence type="ECO:0000256" key="6">
    <source>
        <dbReference type="ARBA" id="ARBA00023033"/>
    </source>
</evidence>
<accession>D3F9N4</accession>
<dbReference type="Pfam" id="PF02770">
    <property type="entry name" value="Acyl-CoA_dh_M"/>
    <property type="match status" value="1"/>
</dbReference>
<dbReference type="Pfam" id="PF08028">
    <property type="entry name" value="Acyl-CoA_dh_2"/>
    <property type="match status" value="1"/>
</dbReference>
<evidence type="ECO:0000256" key="5">
    <source>
        <dbReference type="ARBA" id="ARBA00023002"/>
    </source>
</evidence>
<dbReference type="Pfam" id="PF02771">
    <property type="entry name" value="Acyl-CoA_dh_N"/>
    <property type="match status" value="1"/>
</dbReference>
<comment type="catalytic activity">
    <reaction evidence="11">
        <text>dibenzothiophene + FMNH2 + O2 = dibenzothiophene 5-oxide + FMN + H2O + H(+)</text>
        <dbReference type="Rhea" id="RHEA:49076"/>
        <dbReference type="ChEBI" id="CHEBI:15377"/>
        <dbReference type="ChEBI" id="CHEBI:15378"/>
        <dbReference type="ChEBI" id="CHEBI:15379"/>
        <dbReference type="ChEBI" id="CHEBI:23681"/>
        <dbReference type="ChEBI" id="CHEBI:23683"/>
        <dbReference type="ChEBI" id="CHEBI:57618"/>
        <dbReference type="ChEBI" id="CHEBI:58210"/>
    </reaction>
</comment>
<keyword evidence="5" id="KW-0560">Oxidoreductase</keyword>
<dbReference type="Gene3D" id="1.20.140.10">
    <property type="entry name" value="Butyryl-CoA Dehydrogenase, subunit A, domain 3"/>
    <property type="match status" value="1"/>
</dbReference>
<dbReference type="GO" id="GO:0050660">
    <property type="term" value="F:flavin adenine dinucleotide binding"/>
    <property type="evidence" value="ECO:0007669"/>
    <property type="project" value="InterPro"/>
</dbReference>
<dbReference type="InterPro" id="IPR013107">
    <property type="entry name" value="Acyl-CoA_DH_C"/>
</dbReference>
<dbReference type="EMBL" id="CP001854">
    <property type="protein sequence ID" value="ADB51096.1"/>
    <property type="molecule type" value="Genomic_DNA"/>
</dbReference>
<evidence type="ECO:0000256" key="14">
    <source>
        <dbReference type="SAM" id="MobiDB-lite"/>
    </source>
</evidence>
<comment type="subcellular location">
    <subcellularLocation>
        <location evidence="1">Cytoplasm</location>
    </subcellularLocation>
</comment>
<evidence type="ECO:0000256" key="3">
    <source>
        <dbReference type="ARBA" id="ARBA00022643"/>
    </source>
</evidence>
<keyword evidence="3" id="KW-0288">FMN</keyword>
<dbReference type="GO" id="GO:0006552">
    <property type="term" value="P:L-leucine catabolic process"/>
    <property type="evidence" value="ECO:0007669"/>
    <property type="project" value="TreeGrafter"/>
</dbReference>
<evidence type="ECO:0000259" key="17">
    <source>
        <dbReference type="Pfam" id="PF08028"/>
    </source>
</evidence>
<evidence type="ECO:0000259" key="15">
    <source>
        <dbReference type="Pfam" id="PF02770"/>
    </source>
</evidence>
<dbReference type="PANTHER" id="PTHR43884:SF12">
    <property type="entry name" value="ISOVALERYL-COA DEHYDROGENASE, MITOCHONDRIAL-RELATED"/>
    <property type="match status" value="1"/>
</dbReference>
<dbReference type="InterPro" id="IPR037069">
    <property type="entry name" value="AcylCoA_DH/ox_N_sf"/>
</dbReference>
<comment type="similarity">
    <text evidence="8">Belongs to the DszC flavin monooxygenase family.</text>
</comment>
<feature type="domain" description="Acyl-CoA oxidase/dehydrogenase middle" evidence="15">
    <location>
        <begin position="159"/>
        <end position="248"/>
    </location>
</feature>
<name>D3F9N4_CONWI</name>
<feature type="compositionally biased region" description="Pro residues" evidence="14">
    <location>
        <begin position="8"/>
        <end position="24"/>
    </location>
</feature>
<evidence type="ECO:0000313" key="19">
    <source>
        <dbReference type="Proteomes" id="UP000008229"/>
    </source>
</evidence>
<reference evidence="18 19" key="1">
    <citation type="journal article" date="2010" name="Stand. Genomic Sci.">
        <title>Complete genome sequence of Conexibacter woesei type strain (ID131577).</title>
        <authorList>
            <person name="Pukall R."/>
            <person name="Lapidus A."/>
            <person name="Glavina Del Rio T."/>
            <person name="Copeland A."/>
            <person name="Tice H."/>
            <person name="Cheng J.-F."/>
            <person name="Lucas S."/>
            <person name="Chen F."/>
            <person name="Nolan M."/>
            <person name="Bruce D."/>
            <person name="Goodwin L."/>
            <person name="Pitluck S."/>
            <person name="Mavromatis K."/>
            <person name="Ivanova N."/>
            <person name="Ovchinnikova G."/>
            <person name="Pati A."/>
            <person name="Chen A."/>
            <person name="Palaniappan K."/>
            <person name="Land M."/>
            <person name="Hauser L."/>
            <person name="Chang Y.-J."/>
            <person name="Jeffries C.D."/>
            <person name="Chain P."/>
            <person name="Meincke L."/>
            <person name="Sims D."/>
            <person name="Brettin T."/>
            <person name="Detter J.C."/>
            <person name="Rohde M."/>
            <person name="Goeker M."/>
            <person name="Bristow J."/>
            <person name="Eisen J.A."/>
            <person name="Markowitz V."/>
            <person name="Kyrpides N.C."/>
            <person name="Klenk H.-P."/>
            <person name="Hugenholtz P."/>
        </authorList>
    </citation>
    <scope>NUCLEOTIDE SEQUENCE [LARGE SCALE GENOMIC DNA]</scope>
    <source>
        <strain evidence="19">DSM 14684 / CIP 108061 / JCM 11494 / NBRC 100937 / ID131577</strain>
    </source>
</reference>
<dbReference type="Proteomes" id="UP000008229">
    <property type="component" value="Chromosome"/>
</dbReference>
<dbReference type="InterPro" id="IPR006091">
    <property type="entry name" value="Acyl-CoA_Oxase/DH_mid-dom"/>
</dbReference>
<comment type="pathway">
    <text evidence="7">Sulfur metabolism; dibenzothiophene degradation.</text>
</comment>
<evidence type="ECO:0000256" key="12">
    <source>
        <dbReference type="ARBA" id="ARBA00048445"/>
    </source>
</evidence>
<protein>
    <recommendedName>
        <fullName evidence="10">Dibenzothiophene monooxygenase</fullName>
        <ecNumber evidence="9">1.14.14.21</ecNumber>
    </recommendedName>
</protein>
<evidence type="ECO:0000256" key="10">
    <source>
        <dbReference type="ARBA" id="ARBA00034345"/>
    </source>
</evidence>
<dbReference type="InterPro" id="IPR036250">
    <property type="entry name" value="AcylCo_DH-like_C"/>
</dbReference>
<dbReference type="RefSeq" id="WP_012934147.1">
    <property type="nucleotide sequence ID" value="NC_013739.1"/>
</dbReference>
<dbReference type="GO" id="GO:0004497">
    <property type="term" value="F:monooxygenase activity"/>
    <property type="evidence" value="ECO:0007669"/>
    <property type="project" value="UniProtKB-KW"/>
</dbReference>
<dbReference type="OrthoDB" id="571684at2"/>
<organism evidence="18 19">
    <name type="scientific">Conexibacter woesei (strain DSM 14684 / CCUG 47730 / CIP 108061 / JCM 11494 / NBRC 100937 / ID131577)</name>
    <dbReference type="NCBI Taxonomy" id="469383"/>
    <lineage>
        <taxon>Bacteria</taxon>
        <taxon>Bacillati</taxon>
        <taxon>Actinomycetota</taxon>
        <taxon>Thermoleophilia</taxon>
        <taxon>Solirubrobacterales</taxon>
        <taxon>Conexibacteraceae</taxon>
        <taxon>Conexibacter</taxon>
    </lineage>
</organism>
<reference evidence="19" key="2">
    <citation type="submission" date="2010-01" db="EMBL/GenBank/DDBJ databases">
        <title>The complete genome of Conexibacter woesei DSM 14684.</title>
        <authorList>
            <consortium name="US DOE Joint Genome Institute (JGI-PGF)"/>
            <person name="Lucas S."/>
            <person name="Copeland A."/>
            <person name="Lapidus A."/>
            <person name="Glavina del Rio T."/>
            <person name="Dalin E."/>
            <person name="Tice H."/>
            <person name="Bruce D."/>
            <person name="Goodwin L."/>
            <person name="Pitluck S."/>
            <person name="Kyrpides N."/>
            <person name="Mavromatis K."/>
            <person name="Ivanova N."/>
            <person name="Mikhailova N."/>
            <person name="Chertkov O."/>
            <person name="Brettin T."/>
            <person name="Detter J.C."/>
            <person name="Han C."/>
            <person name="Larimer F."/>
            <person name="Land M."/>
            <person name="Hauser L."/>
            <person name="Markowitz V."/>
            <person name="Cheng J.-F."/>
            <person name="Hugenholtz P."/>
            <person name="Woyke T."/>
            <person name="Wu D."/>
            <person name="Pukall R."/>
            <person name="Steenblock K."/>
            <person name="Schneider S."/>
            <person name="Klenk H.-P."/>
            <person name="Eisen J.A."/>
        </authorList>
    </citation>
    <scope>NUCLEOTIDE SEQUENCE [LARGE SCALE GENOMIC DNA]</scope>
    <source>
        <strain evidence="19">DSM 14684 / CIP 108061 / JCM 11494 / NBRC 100937 / ID131577</strain>
    </source>
</reference>
<dbReference type="PANTHER" id="PTHR43884">
    <property type="entry name" value="ACYL-COA DEHYDROGENASE"/>
    <property type="match status" value="1"/>
</dbReference>
<dbReference type="GO" id="GO:0008470">
    <property type="term" value="F:3-methylbutanoyl-CoA dehydrogenase activity"/>
    <property type="evidence" value="ECO:0007669"/>
    <property type="project" value="TreeGrafter"/>
</dbReference>
<feature type="domain" description="Acyl-CoA dehydrogenase/oxidase N-terminal" evidence="16">
    <location>
        <begin position="52"/>
        <end position="152"/>
    </location>
</feature>
<dbReference type="InterPro" id="IPR023922">
    <property type="entry name" value="S04_starv_induced_SfnB"/>
</dbReference>
<evidence type="ECO:0000256" key="4">
    <source>
        <dbReference type="ARBA" id="ARBA00022741"/>
    </source>
</evidence>
<dbReference type="InterPro" id="IPR009100">
    <property type="entry name" value="AcylCoA_DH/oxidase_NM_dom_sf"/>
</dbReference>
<evidence type="ECO:0000256" key="7">
    <source>
        <dbReference type="ARBA" id="ARBA00034307"/>
    </source>
</evidence>
<keyword evidence="6" id="KW-0503">Monooxygenase</keyword>
<gene>
    <name evidence="18" type="ordered locus">Cwoe_2677</name>
</gene>
<dbReference type="InterPro" id="IPR046373">
    <property type="entry name" value="Acyl-CoA_Oxase/DH_mid-dom_sf"/>
</dbReference>
<dbReference type="eggNOG" id="COG1960">
    <property type="taxonomic scope" value="Bacteria"/>
</dbReference>
<evidence type="ECO:0000256" key="11">
    <source>
        <dbReference type="ARBA" id="ARBA00047859"/>
    </source>
</evidence>
<evidence type="ECO:0000256" key="8">
    <source>
        <dbReference type="ARBA" id="ARBA00034317"/>
    </source>
</evidence>
<sequence precursor="true">MTDQLIPPAAPPAAAPPAAAPPAAAPAVAAPAPTTTPPGAHTIADDVEAIAVARRFAAEIAPGAAERDRTRAIPRDELAALGRSGLLGITVPREHGGADVSTETLVEVLRILAAADPSIAQVPQNHFVFVQVLRADGRTSQRAFFFEQILHGARLGNALSERGTRHVMDLRTRLTRTPEDDGWRLNGRKYYCTGALTAQWIPVMTADEQDRLRVAYVPRDAAGVTVLEDWTAMGQRTTWSGTTILDDVAVADEHVVDHWPAYEQPQVGGAFGQILHVAIDAGIGEAALHDAAEYVRTRTRPWFEAGVERAADEPHLILRFGQLATRLHAAEELLRKAARTLDAAWRDGVTAESAAAASLAVAEAKAFTGEVAVELSSELFELAGTSATDEQHGLDRHWRNARTHTLHDPARWKYHHAGNYVLNGVLPPNHGLL</sequence>
<feature type="region of interest" description="Disordered" evidence="14">
    <location>
        <begin position="1"/>
        <end position="41"/>
    </location>
</feature>
<dbReference type="KEGG" id="cwo:Cwoe_2677"/>
<evidence type="ECO:0000313" key="18">
    <source>
        <dbReference type="EMBL" id="ADB51096.1"/>
    </source>
</evidence>
<dbReference type="AlphaFoldDB" id="D3F9N4"/>
<evidence type="ECO:0000259" key="16">
    <source>
        <dbReference type="Pfam" id="PF02771"/>
    </source>
</evidence>
<dbReference type="NCBIfam" id="TIGR04022">
    <property type="entry name" value="sulfur_SfnB"/>
    <property type="match status" value="1"/>
</dbReference>
<dbReference type="InterPro" id="IPR013786">
    <property type="entry name" value="AcylCoA_DH/ox_N"/>
</dbReference>
<dbReference type="SUPFAM" id="SSF56645">
    <property type="entry name" value="Acyl-CoA dehydrogenase NM domain-like"/>
    <property type="match status" value="1"/>
</dbReference>
<comment type="catalytic activity">
    <reaction evidence="12">
        <text>dibenzothiophene 5-oxide + FMNH2 + O2 = dibenzothiophene 5,5-dioxide + FMN + H2O + H(+)</text>
        <dbReference type="Rhea" id="RHEA:49080"/>
        <dbReference type="ChEBI" id="CHEBI:15377"/>
        <dbReference type="ChEBI" id="CHEBI:15378"/>
        <dbReference type="ChEBI" id="CHEBI:15379"/>
        <dbReference type="ChEBI" id="CHEBI:23683"/>
        <dbReference type="ChEBI" id="CHEBI:57618"/>
        <dbReference type="ChEBI" id="CHEBI:58210"/>
        <dbReference type="ChEBI" id="CHEBI:90356"/>
    </reaction>
</comment>
<keyword evidence="4" id="KW-0547">Nucleotide-binding</keyword>
<evidence type="ECO:0000256" key="13">
    <source>
        <dbReference type="ARBA" id="ARBA00049456"/>
    </source>
</evidence>
<evidence type="ECO:0000256" key="2">
    <source>
        <dbReference type="ARBA" id="ARBA00022630"/>
    </source>
</evidence>
<keyword evidence="2" id="KW-0285">Flavoprotein</keyword>
<dbReference type="GO" id="GO:0005737">
    <property type="term" value="C:cytoplasm"/>
    <property type="evidence" value="ECO:0007669"/>
    <property type="project" value="UniProtKB-SubCell"/>
</dbReference>